<evidence type="ECO:0000259" key="4">
    <source>
        <dbReference type="PROSITE" id="PS51272"/>
    </source>
</evidence>
<feature type="domain" description="SLH" evidence="4">
    <location>
        <begin position="1200"/>
        <end position="1263"/>
    </location>
</feature>
<evidence type="ECO:0000313" key="5">
    <source>
        <dbReference type="EMBL" id="MBC5735714.1"/>
    </source>
</evidence>
<dbReference type="PANTHER" id="PTHR43308:SF5">
    <property type="entry name" value="S-LAYER PROTEIN _ PEPTIDOGLYCAN ENDO-BETA-N-ACETYLGLUCOSAMINIDASE"/>
    <property type="match status" value="1"/>
</dbReference>
<sequence length="1322" mass="141623">MKKIKKALSFVLMAALVISALLPVSAFAVDGGGLNMDPLVLVELEDLPDGVFDLTAEGTVDWIFVGNQKDKMENPSPQDQKKAASGEAVDIIQYGQMKDTMTWLGGTLLGDQNDIKSTYTWTDGVNNTSATETDGACLLYDAYGSWWSEGGVFPDGTEVGWSVTIPAAEETQILTLYSGALWAGLEVSVYADGELVYVDNNYHYDTEQNRHTWVYTVTAEPGVALEVRGKLKDTGVGCEMICLFAATLSTLELETEGAVEKLGGAIQEGNRWLEEVDLGREKYATLKSTLATAEALLERPDLTDEDAAMSCYFITKFLATLEADPGTGYYANSYAPGLTAFFGWEGDAGAPLAWADGSYQLPGNGNAIINFGVSDLPDGSVEWSRAEGYLPCLISQYDKLGMQHTVESFADEVFINERRYEVVFSRMTTTNTTDDAKTLPQVSSKLIPINEDAKNETTVPGGGTVVRDYCVFADRFNGQYTFPSDTVLVEQIDTFDIHFDHMKGYWDERLSGIVDIQDMPSEYARVTEAYKAAYIDLLIAADGSELHAGERVTAYEQLVDTAALEMLTALVQLGHTDGFADYAQTTLRKLTSSRGAWQAAQPFAIYLQKTWDYPTVIGFFEDTGKVTGLRTSAHRIAADRVEYAGAVLEDGSAARIMKQTDSQGLMNYWTADNLTALNGLLAYRYICEQLYVETGEETYETERDWAATEYESLLESLEAVLADAEVLPAAIGGQNVGGGKGSFLPGHSSWNGYLFGAEGNGRLWELVDQTYEAILQDAPHDSGGIYSGEAGCFTGALIGEAYRSSGIDAYLNMIEHSMSAPYGWWENGFQSTDSFLLNDVCVPGGTGGCPHVSGQIANAQMLLDAFLAERADGTLIAGRGLPTAFNAPGERVQIDNYLCNSGQRIGYTMESTEKMIDFTLTGDRPEHPVSLELPVLKDNIAYVSGNCTFDSGSGTVILPVGTTSVTIGLKAAGDIITPVIDAIDAIGEVTTGSGAAIEGARAKYDALTDEQKALVSNYQKLVDAEKAYQDLLNRPSTGGSSSSGRPSAPPKTKTETNADGSKTTTVTDAKGNVTQTTEYPDGTRRVRATGTDGAIAQTVTRPDGSEVKTGILPGESCTITVKAAGGKTAARVVIPAELPAAKAFEDIGAEHWARRGVDTVSALGLFEGTSEHTFTGDAGMTRGMIVTVLHRLSGGVEAEQSGQFSDVDSGAWYAGAVDWAAENGIVRGVGSGLFAPEEEISREMLITVLCRYAALLGLDTDAQEDALAPFTDSAQVSTWAESSVAWAVEKGLISGGALRPGDTATRAEVAVILTGFVDLLSK</sequence>
<gene>
    <name evidence="5" type="ORF">H8S62_01645</name>
</gene>
<feature type="domain" description="SLH" evidence="4">
    <location>
        <begin position="1267"/>
        <end position="1322"/>
    </location>
</feature>
<evidence type="ECO:0000256" key="3">
    <source>
        <dbReference type="SAM" id="SignalP"/>
    </source>
</evidence>
<feature type="compositionally biased region" description="Polar residues" evidence="2">
    <location>
        <begin position="1055"/>
        <end position="1078"/>
    </location>
</feature>
<keyword evidence="3" id="KW-0732">Signal</keyword>
<name>A0A8J6JI81_9FIRM</name>
<dbReference type="Proteomes" id="UP000607645">
    <property type="component" value="Unassembled WGS sequence"/>
</dbReference>
<protein>
    <submittedName>
        <fullName evidence="5">S-layer homology domain-containing protein</fullName>
    </submittedName>
</protein>
<accession>A0A8J6JI81</accession>
<keyword evidence="6" id="KW-1185">Reference proteome</keyword>
<evidence type="ECO:0000256" key="2">
    <source>
        <dbReference type="SAM" id="MobiDB-lite"/>
    </source>
</evidence>
<keyword evidence="1" id="KW-0677">Repeat</keyword>
<evidence type="ECO:0000256" key="1">
    <source>
        <dbReference type="ARBA" id="ARBA00022737"/>
    </source>
</evidence>
<comment type="caution">
    <text evidence="5">The sequence shown here is derived from an EMBL/GenBank/DDBJ whole genome shotgun (WGS) entry which is preliminary data.</text>
</comment>
<organism evidence="5 6">
    <name type="scientific">Lawsonibacter faecis</name>
    <dbReference type="NCBI Taxonomy" id="2763052"/>
    <lineage>
        <taxon>Bacteria</taxon>
        <taxon>Bacillati</taxon>
        <taxon>Bacillota</taxon>
        <taxon>Clostridia</taxon>
        <taxon>Eubacteriales</taxon>
        <taxon>Oscillospiraceae</taxon>
        <taxon>Lawsonibacter</taxon>
    </lineage>
</organism>
<feature type="signal peptide" evidence="3">
    <location>
        <begin position="1"/>
        <end position="28"/>
    </location>
</feature>
<dbReference type="PROSITE" id="PS51272">
    <property type="entry name" value="SLH"/>
    <property type="match status" value="2"/>
</dbReference>
<dbReference type="RefSeq" id="WP_186918273.1">
    <property type="nucleotide sequence ID" value="NZ_JACOPQ010000001.1"/>
</dbReference>
<dbReference type="Pfam" id="PF00395">
    <property type="entry name" value="SLH"/>
    <property type="match status" value="3"/>
</dbReference>
<feature type="region of interest" description="Disordered" evidence="2">
    <location>
        <begin position="1032"/>
        <end position="1078"/>
    </location>
</feature>
<feature type="chain" id="PRO_5035171768" evidence="3">
    <location>
        <begin position="29"/>
        <end position="1322"/>
    </location>
</feature>
<dbReference type="InterPro" id="IPR051465">
    <property type="entry name" value="Cell_Envelope_Struct_Comp"/>
</dbReference>
<reference evidence="5" key="1">
    <citation type="submission" date="2020-08" db="EMBL/GenBank/DDBJ databases">
        <title>Genome public.</title>
        <authorList>
            <person name="Liu C."/>
            <person name="Sun Q."/>
        </authorList>
    </citation>
    <scope>NUCLEOTIDE SEQUENCE</scope>
    <source>
        <strain evidence="5">NSJ-52</strain>
    </source>
</reference>
<dbReference type="PANTHER" id="PTHR43308">
    <property type="entry name" value="OUTER MEMBRANE PROTEIN ALPHA-RELATED"/>
    <property type="match status" value="1"/>
</dbReference>
<feature type="compositionally biased region" description="Low complexity" evidence="2">
    <location>
        <begin position="1035"/>
        <end position="1046"/>
    </location>
</feature>
<evidence type="ECO:0000313" key="6">
    <source>
        <dbReference type="Proteomes" id="UP000607645"/>
    </source>
</evidence>
<dbReference type="InterPro" id="IPR001119">
    <property type="entry name" value="SLH_dom"/>
</dbReference>
<dbReference type="EMBL" id="JACOPQ010000001">
    <property type="protein sequence ID" value="MBC5735714.1"/>
    <property type="molecule type" value="Genomic_DNA"/>
</dbReference>
<proteinExistence type="predicted"/>